<reference evidence="1" key="1">
    <citation type="submission" date="2017-07" db="EMBL/GenBank/DDBJ databases">
        <title>Taro Niue Genome Assembly and Annotation.</title>
        <authorList>
            <person name="Atibalentja N."/>
            <person name="Keating K."/>
            <person name="Fields C.J."/>
        </authorList>
    </citation>
    <scope>NUCLEOTIDE SEQUENCE</scope>
    <source>
        <strain evidence="1">Niue_2</strain>
        <tissue evidence="1">Leaf</tissue>
    </source>
</reference>
<dbReference type="Proteomes" id="UP000652761">
    <property type="component" value="Unassembled WGS sequence"/>
</dbReference>
<evidence type="ECO:0000313" key="2">
    <source>
        <dbReference type="Proteomes" id="UP000652761"/>
    </source>
</evidence>
<gene>
    <name evidence="1" type="ORF">Taro_027148</name>
</gene>
<protein>
    <submittedName>
        <fullName evidence="1">Uncharacterized protein</fullName>
    </submittedName>
</protein>
<sequence length="129" mass="14689">MPIRHCHPRCLELYRSNAPTGKLIVTCDTLEKGLDKVYTLAKGLVKSWRWTSSTGNGGKGFPRFLQELRLITVPVIKQEGNPLLLHVKKPTSWYKPQCGSARLKPLARFYTVYSPTAEQKSFLEKKEQS</sequence>
<proteinExistence type="predicted"/>
<name>A0A843VEX8_COLES</name>
<keyword evidence="2" id="KW-1185">Reference proteome</keyword>
<evidence type="ECO:0000313" key="1">
    <source>
        <dbReference type="EMBL" id="MQL94495.1"/>
    </source>
</evidence>
<dbReference type="EMBL" id="NMUH01001682">
    <property type="protein sequence ID" value="MQL94495.1"/>
    <property type="molecule type" value="Genomic_DNA"/>
</dbReference>
<dbReference type="AlphaFoldDB" id="A0A843VEX8"/>
<accession>A0A843VEX8</accession>
<organism evidence="1 2">
    <name type="scientific">Colocasia esculenta</name>
    <name type="common">Wild taro</name>
    <name type="synonym">Arum esculentum</name>
    <dbReference type="NCBI Taxonomy" id="4460"/>
    <lineage>
        <taxon>Eukaryota</taxon>
        <taxon>Viridiplantae</taxon>
        <taxon>Streptophyta</taxon>
        <taxon>Embryophyta</taxon>
        <taxon>Tracheophyta</taxon>
        <taxon>Spermatophyta</taxon>
        <taxon>Magnoliopsida</taxon>
        <taxon>Liliopsida</taxon>
        <taxon>Araceae</taxon>
        <taxon>Aroideae</taxon>
        <taxon>Colocasieae</taxon>
        <taxon>Colocasia</taxon>
    </lineage>
</organism>
<comment type="caution">
    <text evidence="1">The sequence shown here is derived from an EMBL/GenBank/DDBJ whole genome shotgun (WGS) entry which is preliminary data.</text>
</comment>